<dbReference type="Proteomes" id="UP000001424">
    <property type="component" value="Chromosome"/>
</dbReference>
<keyword evidence="2" id="KW-1185">Reference proteome</keyword>
<protein>
    <submittedName>
        <fullName evidence="1">Uncharacterized protein</fullName>
    </submittedName>
</protein>
<dbReference type="OrthoDB" id="2990971at2"/>
<gene>
    <name evidence="1" type="ordered locus">CV_0267</name>
</gene>
<reference evidence="1 2" key="1">
    <citation type="journal article" date="2003" name="Proc. Natl. Acad. Sci. U.S.A.">
        <title>The complete genome sequence of Chromobacterium violaceum reveals remarkable and exploitable bacterial adaptability.</title>
        <authorList>
            <person name="Vasconcelos A.T.R."/>
            <person name="de Almeida D.F."/>
            <person name="Almeida F.C."/>
            <person name="de Almeida L.G.P."/>
            <person name="de Almeida R."/>
            <person name="Goncalves J.A.A."/>
            <person name="Andrade E.M."/>
            <person name="Antonio R.V."/>
            <person name="Araripe J."/>
            <person name="de Araujo M.F.F."/>
            <person name="Filho S.A."/>
            <person name="Azevedo V."/>
            <person name="Batista A.J."/>
            <person name="Bataus L.A.M."/>
            <person name="Batista J.S."/>
            <person name="Belo A."/>
            <person name="vander Berg C."/>
            <person name="Blamey J."/>
            <person name="Bogo M."/>
            <person name="Bonato S."/>
            <person name="Bordignon J."/>
            <person name="Brito C.A."/>
            <person name="Brocchi M."/>
            <person name="Burity H.A."/>
            <person name="Camargo A.A."/>
            <person name="Cardoso D.D.P."/>
            <person name="Carneiro N.P."/>
            <person name="Carraro D.M."/>
            <person name="Carvalho C.M.B."/>
            <person name="Cascardo J.C.M."/>
            <person name="Cavada B.S."/>
            <person name="Chueire L.M.O."/>
            <person name="Pasa T.B.C."/>
            <person name="Duran N."/>
            <person name="Fagundes N."/>
            <person name="Falcao C.L."/>
            <person name="Fantinatti F."/>
            <person name="Farias I.P."/>
            <person name="Felipe M.S.S."/>
            <person name="Ferrari L.P."/>
            <person name="Ferro J.A."/>
            <person name="Ferro M.I.T."/>
            <person name="Franco G.R."/>
            <person name="Freitas N.S.A."/>
            <person name="Furlan L.R."/>
            <person name="Gazzinelli R.T."/>
            <person name="Gomes E.A."/>
            <person name="Goncalves P.R."/>
            <person name="Grangeiro T.B."/>
            <person name="Grattapaglia D."/>
            <person name="Grisard E.C."/>
            <person name="Guimaraes C.T."/>
            <person name="Hanna E.S."/>
            <person name="Hungria M."/>
            <person name="Jardim S.N."/>
            <person name="Laurino J."/>
            <person name="Leoi L.C.T."/>
            <person name="Fassarella L."/>
            <person name="Lima A."/>
            <person name="Loureiro M.F."/>
            <person name="Lyra M.C.P."/>
            <person name="Macedo M."/>
            <person name="Madeira H.M.F."/>
            <person name="Manfio G.P."/>
            <person name="Maranhao A.Q."/>
            <person name="Martins W.S."/>
            <person name="di Mauro S.M.Z."/>
            <person name="de Medeiros S.R.B."/>
            <person name="Meissner R.D.V."/>
            <person name="Menck C.F.M."/>
            <person name="Moreira M.A.M."/>
            <person name="Nascimento F.F."/>
            <person name="Nicolas M.F."/>
            <person name="Oliveira J.G."/>
            <person name="Oliveira S.C."/>
            <person name="Paixao R.F.C."/>
            <person name="Parente J.A."/>
            <person name="Pedrosa F.O."/>
            <person name="Pena S.J.D."/>
            <person name="Perreira J.O."/>
            <person name="Perreira M."/>
            <person name="Pinto L.S.R.C."/>
            <person name="Pinto L.S."/>
            <person name="Porto J.I.R."/>
            <person name="Potrich D.P."/>
            <person name="Neto C.E.R."/>
            <person name="Reis A.M.M."/>
            <person name="Rigo L.U."/>
            <person name="Rondinelli E."/>
            <person name="dos Santos E.B.P."/>
            <person name="Santos F.R."/>
            <person name="Schneider M.P.C."/>
            <person name="Seuanez H.N."/>
            <person name="Silva A.M.R."/>
            <person name="da Silva A.L.C."/>
            <person name="Silva D.W."/>
            <person name="Silva R."/>
            <person name="Simoes I.C."/>
            <person name="Simon D."/>
            <person name="Soares C.M.A."/>
            <person name="Soares R.B.A."/>
            <person name="Souza E.M."/>
            <person name="Souza K.R.L."/>
            <person name="Souza R.C."/>
            <person name="Steffens M.B.R."/>
            <person name="Steindel M."/>
            <person name="Teixeira S.R."/>
            <person name="Urmenyi T."/>
            <person name="Vettore A."/>
            <person name="Wassem R."/>
            <person name="Zaha A."/>
            <person name="Simpson A.J.G."/>
        </authorList>
    </citation>
    <scope>NUCLEOTIDE SEQUENCE [LARGE SCALE GENOMIC DNA]</scope>
    <source>
        <strain evidence="2">ATCC 12472 / DSM 30191 / JCM 1249 / NBRC 12614 / NCIMB 9131 / NCTC 9757</strain>
    </source>
</reference>
<evidence type="ECO:0000313" key="1">
    <source>
        <dbReference type="EMBL" id="AAQ57946.1"/>
    </source>
</evidence>
<dbReference type="eggNOG" id="ENOG5033Y8D">
    <property type="taxonomic scope" value="Bacteria"/>
</dbReference>
<sequence>MEKRAWLSKEVFDWYVSYEGGRLIPEGDFVRAYEIWSHAERILLSSSDEFHRADSILALKRCLNQRLKFIEQIYNLRQIALPNSPRGYLEYLETFNVVRPLMLKKLLEVRNDIEHNDAEPPGIERCLELLDMCWYFLKSTDGFLRCRRDNILYNRVDENGEESHYGFGVKIIYDLNHKIEMSGWFPSELIHMTESSNGVGIIIDVMHTKEEKCVNDFYHKEKLADDVWIVGCLDCDAKVRFNIIKDALNAND</sequence>
<organism evidence="1 2">
    <name type="scientific">Chromobacterium violaceum (strain ATCC 12472 / DSM 30191 / JCM 1249 / CCUG 213 / NBRC 12614 / NCIMB 9131 / NCTC 9757 / MK)</name>
    <dbReference type="NCBI Taxonomy" id="243365"/>
    <lineage>
        <taxon>Bacteria</taxon>
        <taxon>Pseudomonadati</taxon>
        <taxon>Pseudomonadota</taxon>
        <taxon>Betaproteobacteria</taxon>
        <taxon>Neisseriales</taxon>
        <taxon>Chromobacteriaceae</taxon>
        <taxon>Chromobacterium</taxon>
    </lineage>
</organism>
<proteinExistence type="predicted"/>
<dbReference type="AlphaFoldDB" id="Q7P1E6"/>
<name>Q7P1E6_CHRVO</name>
<dbReference type="RefSeq" id="WP_011133822.1">
    <property type="nucleotide sequence ID" value="NC_005085.1"/>
</dbReference>
<dbReference type="HOGENOM" id="CLU_1101368_0_0_4"/>
<dbReference type="EMBL" id="AE016825">
    <property type="protein sequence ID" value="AAQ57946.1"/>
    <property type="molecule type" value="Genomic_DNA"/>
</dbReference>
<dbReference type="KEGG" id="cvi:CV_0267"/>
<dbReference type="STRING" id="243365.CV_0267"/>
<evidence type="ECO:0000313" key="2">
    <source>
        <dbReference type="Proteomes" id="UP000001424"/>
    </source>
</evidence>
<accession>Q7P1E6</accession>